<proteinExistence type="predicted"/>
<name>A0A1Z1WIB5_9ACTN</name>
<evidence type="ECO:0000313" key="2">
    <source>
        <dbReference type="Proteomes" id="UP000195880"/>
    </source>
</evidence>
<protein>
    <recommendedName>
        <fullName evidence="3">NACHT domain-containing protein</fullName>
    </recommendedName>
</protein>
<dbReference type="KEGG" id="salf:SMD44_05650"/>
<dbReference type="EMBL" id="CP021748">
    <property type="protein sequence ID" value="ARX86181.1"/>
    <property type="molecule type" value="Genomic_DNA"/>
</dbReference>
<keyword evidence="2" id="KW-1185">Reference proteome</keyword>
<evidence type="ECO:0000313" key="1">
    <source>
        <dbReference type="EMBL" id="ARX86181.1"/>
    </source>
</evidence>
<dbReference type="Proteomes" id="UP000195880">
    <property type="component" value="Chromosome"/>
</dbReference>
<evidence type="ECO:0008006" key="3">
    <source>
        <dbReference type="Google" id="ProtNLM"/>
    </source>
</evidence>
<reference evidence="1 2" key="1">
    <citation type="submission" date="2017-05" db="EMBL/GenBank/DDBJ databases">
        <title>Streptomyces alboflavus Genome sequencing and assembly.</title>
        <authorList>
            <person name="Wang Y."/>
            <person name="Du B."/>
            <person name="Ding Y."/>
            <person name="Liu H."/>
            <person name="Hou Q."/>
            <person name="Liu K."/>
            <person name="Wang C."/>
            <person name="Yao L."/>
        </authorList>
    </citation>
    <scope>NUCLEOTIDE SEQUENCE [LARGE SCALE GENOMIC DNA]</scope>
    <source>
        <strain evidence="1 2">MDJK44</strain>
    </source>
</reference>
<dbReference type="AlphaFoldDB" id="A0A1Z1WIB5"/>
<organism evidence="1 2">
    <name type="scientific">Streptomyces alboflavus</name>
    <dbReference type="NCBI Taxonomy" id="67267"/>
    <lineage>
        <taxon>Bacteria</taxon>
        <taxon>Bacillati</taxon>
        <taxon>Actinomycetota</taxon>
        <taxon>Actinomycetes</taxon>
        <taxon>Kitasatosporales</taxon>
        <taxon>Streptomycetaceae</taxon>
        <taxon>Streptomyces</taxon>
    </lineage>
</organism>
<gene>
    <name evidence="1" type="ORF">SMD44_05650</name>
</gene>
<dbReference type="RefSeq" id="WP_087885725.1">
    <property type="nucleotide sequence ID" value="NZ_CP021748.1"/>
</dbReference>
<accession>A0A1Z1WIB5</accession>
<sequence length="893" mass="97033">MPADRFAVRPHGVRWLVIVDGLDEVASPDDRKLILNNLAREIRPHGAFRLLITSRPLPQDELTPLRDQPSLGFYTLTGFDSVQQLAFAERWFAAQGVDDPAPEARAFLEEVGHAGLGEVLRVPLLTTIAAAHRSRNPRAPLPRGRVALYEQFLADVATARESADAVDKAFRSRWERRGQGRLAQWLLDHRDRLVTHLARIRTTSASAPLLDAAVRWLATTLPADLAWPDGAGEELGQFLMQSGALVHDHGELFFLHLSFAEFLAARDEAARIPADFPDLDDWAVEIRSPSSRNRVLFTFAVWARRPGHDVTLVVRHLLAGDLDHRIMALRLITSGVRLGEALEEAVIERVVDLGHDSDHLDRYHGRGRQVLRELSQLRGNRRLAATLRRIAETDGLDASLRIGAAAAYAEVASLSEGVALLQDFGRRLPVEGSLECCRELEALAPAETEFRARLLSDVLAAPTASSWSRLTAAEELAALGRTDGLAEFACSVLAGSEENGGTLKRAGQFWFELEGPSAAPRVRAAVAGRTRTRDWANAALAHVLFLFGLVEEALPLLAHTIENSADDESIDDVVHGWLDQEGEKAADGLVELLRGYEVWNSDGRPSIAMDLAGAGYRRQAAEVVRLSLHDPAPDTRHNLGLEAMALIRALGPESADEVLGWLDRNRATTGSYAIALRDLTETGAKAGNLLPLARRLLCHPGSTHSEFTSAARVLLRFVPENACAEVLAALRDRPYGGPTLRAALLPLLAEYGEAAAVRTLGQELLADPGLVDRELQAVVTAWLTVEGREAAAEVVNRVRTAVRLTADQAVSLATLLTAEGQPDAAAPFWCQVTTDPETGVETRWRAIQELLASGNAAPAEQALRTALAASPAAGEVLLLRRLLAWVCPPTGSV</sequence>
<dbReference type="OrthoDB" id="135105at2"/>